<dbReference type="InterPro" id="IPR002877">
    <property type="entry name" value="RNA_MeTrfase_FtsJ_dom"/>
</dbReference>
<evidence type="ECO:0000256" key="7">
    <source>
        <dbReference type="SAM" id="MobiDB-lite"/>
    </source>
</evidence>
<evidence type="ECO:0000256" key="6">
    <source>
        <dbReference type="ARBA" id="ARBA00041184"/>
    </source>
</evidence>
<comment type="caution">
    <text evidence="9">The sequence shown here is derived from an EMBL/GenBank/DDBJ whole genome shotgun (WGS) entry which is preliminary data.</text>
</comment>
<keyword evidence="4" id="KW-0808">Transferase</keyword>
<keyword evidence="3" id="KW-0489">Methyltransferase</keyword>
<evidence type="ECO:0000259" key="8">
    <source>
        <dbReference type="Pfam" id="PF01728"/>
    </source>
</evidence>
<evidence type="ECO:0000256" key="5">
    <source>
        <dbReference type="ARBA" id="ARBA00022691"/>
    </source>
</evidence>
<proteinExistence type="inferred from homology"/>
<dbReference type="InterPro" id="IPR050082">
    <property type="entry name" value="RNA_methyltr_RlmE"/>
</dbReference>
<feature type="domain" description="Ribosomal RNA methyltransferase FtsJ" evidence="8">
    <location>
        <begin position="41"/>
        <end position="94"/>
    </location>
</feature>
<name>A0AAD5YFN0_9APHY</name>
<dbReference type="Pfam" id="PF01728">
    <property type="entry name" value="FtsJ"/>
    <property type="match status" value="2"/>
</dbReference>
<dbReference type="Proteomes" id="UP001212997">
    <property type="component" value="Unassembled WGS sequence"/>
</dbReference>
<reference evidence="9" key="1">
    <citation type="submission" date="2022-07" db="EMBL/GenBank/DDBJ databases">
        <title>Genome Sequence of Physisporinus lineatus.</title>
        <authorList>
            <person name="Buettner E."/>
        </authorList>
    </citation>
    <scope>NUCLEOTIDE SEQUENCE</scope>
    <source>
        <strain evidence="9">VT162</strain>
    </source>
</reference>
<dbReference type="PANTHER" id="PTHR10920:SF18">
    <property type="entry name" value="RRNA METHYLTRANSFERASE 2, MITOCHONDRIAL"/>
    <property type="match status" value="1"/>
</dbReference>
<evidence type="ECO:0000313" key="9">
    <source>
        <dbReference type="EMBL" id="KAJ3479478.1"/>
    </source>
</evidence>
<evidence type="ECO:0000256" key="3">
    <source>
        <dbReference type="ARBA" id="ARBA00022603"/>
    </source>
</evidence>
<evidence type="ECO:0000256" key="4">
    <source>
        <dbReference type="ARBA" id="ARBA00022679"/>
    </source>
</evidence>
<sequence length="275" mass="30605">MSFFPTRPLLSHKLPPSTKAWLARQFKDPLVRERLSHPAQYRARSAFKLLELDEKWKFLNHDDVDSVVDLGAAPGGWSQVVAGKLGWTIEDVVGSRKLSELRAKKRLKTFEKKKKHAEGHWGDAAEEEPEAGFGLKAEQKTAEYGSWSSPSPSSPDPIYELGFGGEEEESQRPSGRGTIIAVDLLPIYPIPGVKTLQMNFLSEEANDYISALLSPRPGVEGKADVILCDMAANFTGNRVRDVEASLDICHAVFNFTHRRLRLAEEVGRRRGGVLL</sequence>
<protein>
    <recommendedName>
        <fullName evidence="6">rRNA methyltransferase 2, mitochondrial</fullName>
    </recommendedName>
</protein>
<dbReference type="Gene3D" id="3.40.50.150">
    <property type="entry name" value="Vaccinia Virus protein VP39"/>
    <property type="match status" value="1"/>
</dbReference>
<dbReference type="EMBL" id="JANAWD010000436">
    <property type="protein sequence ID" value="KAJ3479478.1"/>
    <property type="molecule type" value="Genomic_DNA"/>
</dbReference>
<feature type="domain" description="Ribosomal RNA methyltransferase FtsJ" evidence="8">
    <location>
        <begin position="175"/>
        <end position="261"/>
    </location>
</feature>
<comment type="similarity">
    <text evidence="1">Belongs to the class I-like SAM-binding methyltransferase superfamily. RNA methyltransferase RlmE family.</text>
</comment>
<dbReference type="SUPFAM" id="SSF53335">
    <property type="entry name" value="S-adenosyl-L-methionine-dependent methyltransferases"/>
    <property type="match status" value="2"/>
</dbReference>
<dbReference type="PANTHER" id="PTHR10920">
    <property type="entry name" value="RIBOSOMAL RNA METHYLTRANSFERASE"/>
    <property type="match status" value="1"/>
</dbReference>
<dbReference type="AlphaFoldDB" id="A0AAD5YFN0"/>
<gene>
    <name evidence="9" type="ORF">NLI96_g9032</name>
</gene>
<organism evidence="9 10">
    <name type="scientific">Meripilus lineatus</name>
    <dbReference type="NCBI Taxonomy" id="2056292"/>
    <lineage>
        <taxon>Eukaryota</taxon>
        <taxon>Fungi</taxon>
        <taxon>Dikarya</taxon>
        <taxon>Basidiomycota</taxon>
        <taxon>Agaricomycotina</taxon>
        <taxon>Agaricomycetes</taxon>
        <taxon>Polyporales</taxon>
        <taxon>Meripilaceae</taxon>
        <taxon>Meripilus</taxon>
    </lineage>
</organism>
<keyword evidence="10" id="KW-1185">Reference proteome</keyword>
<dbReference type="InterPro" id="IPR029063">
    <property type="entry name" value="SAM-dependent_MTases_sf"/>
</dbReference>
<dbReference type="GO" id="GO:0005739">
    <property type="term" value="C:mitochondrion"/>
    <property type="evidence" value="ECO:0007669"/>
    <property type="project" value="TreeGrafter"/>
</dbReference>
<feature type="region of interest" description="Disordered" evidence="7">
    <location>
        <begin position="143"/>
        <end position="175"/>
    </location>
</feature>
<keyword evidence="2" id="KW-0698">rRNA processing</keyword>
<evidence type="ECO:0000256" key="2">
    <source>
        <dbReference type="ARBA" id="ARBA00022552"/>
    </source>
</evidence>
<dbReference type="GO" id="GO:0008650">
    <property type="term" value="F:rRNA (uridine-2'-O-)-methyltransferase activity"/>
    <property type="evidence" value="ECO:0007669"/>
    <property type="project" value="TreeGrafter"/>
</dbReference>
<evidence type="ECO:0000256" key="1">
    <source>
        <dbReference type="ARBA" id="ARBA00009258"/>
    </source>
</evidence>
<keyword evidence="5" id="KW-0949">S-adenosyl-L-methionine</keyword>
<accession>A0AAD5YFN0</accession>
<evidence type="ECO:0000313" key="10">
    <source>
        <dbReference type="Proteomes" id="UP001212997"/>
    </source>
</evidence>